<comment type="caution">
    <text evidence="1">The sequence shown here is derived from an EMBL/GenBank/DDBJ whole genome shotgun (WGS) entry which is preliminary data.</text>
</comment>
<dbReference type="InterPro" id="IPR002591">
    <property type="entry name" value="Phosphodiest/P_Trfase"/>
</dbReference>
<evidence type="ECO:0000313" key="1">
    <source>
        <dbReference type="EMBL" id="MBP2412660.1"/>
    </source>
</evidence>
<keyword evidence="2" id="KW-1185">Reference proteome</keyword>
<accession>A0ABS4YV28</accession>
<dbReference type="RefSeq" id="WP_209679013.1">
    <property type="nucleotide sequence ID" value="NZ_JAGIOI010000001.1"/>
</dbReference>
<dbReference type="InterPro" id="IPR017850">
    <property type="entry name" value="Alkaline_phosphatase_core_sf"/>
</dbReference>
<reference evidence="1 2" key="1">
    <citation type="submission" date="2021-03" db="EMBL/GenBank/DDBJ databases">
        <title>Sequencing the genomes of 1000 actinobacteria strains.</title>
        <authorList>
            <person name="Klenk H.-P."/>
        </authorList>
    </citation>
    <scope>NUCLEOTIDE SEQUENCE [LARGE SCALE GENOMIC DNA]</scope>
    <source>
        <strain evidence="1 2">DSM 16005</strain>
    </source>
</reference>
<dbReference type="PANTHER" id="PTHR10151">
    <property type="entry name" value="ECTONUCLEOTIDE PYROPHOSPHATASE/PHOSPHODIESTERASE"/>
    <property type="match status" value="1"/>
</dbReference>
<dbReference type="Proteomes" id="UP000711614">
    <property type="component" value="Unassembled WGS sequence"/>
</dbReference>
<evidence type="ECO:0000313" key="2">
    <source>
        <dbReference type="Proteomes" id="UP000711614"/>
    </source>
</evidence>
<dbReference type="Gene3D" id="3.40.720.10">
    <property type="entry name" value="Alkaline Phosphatase, subunit A"/>
    <property type="match status" value="1"/>
</dbReference>
<dbReference type="Pfam" id="PF01663">
    <property type="entry name" value="Phosphodiest"/>
    <property type="match status" value="1"/>
</dbReference>
<name>A0ABS4YV28_9MICC</name>
<organism evidence="1 2">
    <name type="scientific">Arthrobacter stackebrandtii</name>
    <dbReference type="NCBI Taxonomy" id="272161"/>
    <lineage>
        <taxon>Bacteria</taxon>
        <taxon>Bacillati</taxon>
        <taxon>Actinomycetota</taxon>
        <taxon>Actinomycetes</taxon>
        <taxon>Micrococcales</taxon>
        <taxon>Micrococcaceae</taxon>
        <taxon>Arthrobacter</taxon>
    </lineage>
</organism>
<dbReference type="EMBL" id="JAGIOI010000001">
    <property type="protein sequence ID" value="MBP2412660.1"/>
    <property type="molecule type" value="Genomic_DNA"/>
</dbReference>
<protein>
    <submittedName>
        <fullName evidence="1">AlkP superfamily pyrophosphatase or phosphodiesterase</fullName>
    </submittedName>
</protein>
<dbReference type="PANTHER" id="PTHR10151:SF120">
    <property type="entry name" value="BIS(5'-ADENOSYL)-TRIPHOSPHATASE"/>
    <property type="match status" value="1"/>
</dbReference>
<proteinExistence type="predicted"/>
<gene>
    <name evidence="1" type="ORF">JOF48_001459</name>
</gene>
<sequence length="283" mass="30095">MNNSLTPRVPHVLVVGIDGVRHDSLVHAGTPYLDSLADAGVLLPVQVHEKNLTVSGPVWATVATGVYMDRHGVVGNETHPPELGRYADFTALLRQRRPELQTMMAASWFPLAAKTACGPIFSSGGWVNPVDPEGENNSASWIKADDEIADHASQRLLTEDLAASFVYFGECDVEAHNHGTGAGYTAAIERCDARLGRLLDAIDGRPGRSDEDWTVIVVTDHGHLTEGGHGGDSPEERTAWMAASGPGLPAGITALDHADIAVQVLKTFGLEAPDLSGVPFGDR</sequence>
<dbReference type="SUPFAM" id="SSF53649">
    <property type="entry name" value="Alkaline phosphatase-like"/>
    <property type="match status" value="1"/>
</dbReference>